<dbReference type="EMBL" id="MN739957">
    <property type="protein sequence ID" value="QHT79960.1"/>
    <property type="molecule type" value="Genomic_DNA"/>
</dbReference>
<dbReference type="InterPro" id="IPR036869">
    <property type="entry name" value="J_dom_sf"/>
</dbReference>
<accession>A0A6C0HHX9</accession>
<organism evidence="3">
    <name type="scientific">viral metagenome</name>
    <dbReference type="NCBI Taxonomy" id="1070528"/>
    <lineage>
        <taxon>unclassified sequences</taxon>
        <taxon>metagenomes</taxon>
        <taxon>organismal metagenomes</taxon>
    </lineage>
</organism>
<reference evidence="3" key="1">
    <citation type="journal article" date="2020" name="Nature">
        <title>Giant virus diversity and host interactions through global metagenomics.</title>
        <authorList>
            <person name="Schulz F."/>
            <person name="Roux S."/>
            <person name="Paez-Espino D."/>
            <person name="Jungbluth S."/>
            <person name="Walsh D.A."/>
            <person name="Denef V.J."/>
            <person name="McMahon K.D."/>
            <person name="Konstantinidis K.T."/>
            <person name="Eloe-Fadrosh E.A."/>
            <person name="Kyrpides N.C."/>
            <person name="Woyke T."/>
        </authorList>
    </citation>
    <scope>NUCLEOTIDE SEQUENCE</scope>
    <source>
        <strain evidence="3">GVMAG-M-3300023184-105</strain>
    </source>
</reference>
<evidence type="ECO:0000313" key="3">
    <source>
        <dbReference type="EMBL" id="QHT79960.1"/>
    </source>
</evidence>
<protein>
    <recommendedName>
        <fullName evidence="2">J domain-containing protein</fullName>
    </recommendedName>
</protein>
<feature type="region of interest" description="Disordered" evidence="1">
    <location>
        <begin position="59"/>
        <end position="144"/>
    </location>
</feature>
<dbReference type="SUPFAM" id="SSF46565">
    <property type="entry name" value="Chaperone J-domain"/>
    <property type="match status" value="1"/>
</dbReference>
<dbReference type="InterPro" id="IPR001623">
    <property type="entry name" value="DnaJ_domain"/>
</dbReference>
<feature type="compositionally biased region" description="Basic and acidic residues" evidence="1">
    <location>
        <begin position="67"/>
        <end position="144"/>
    </location>
</feature>
<dbReference type="Pfam" id="PF00226">
    <property type="entry name" value="DnaJ"/>
    <property type="match status" value="1"/>
</dbReference>
<dbReference type="Gene3D" id="1.10.287.110">
    <property type="entry name" value="DnaJ domain"/>
    <property type="match status" value="1"/>
</dbReference>
<evidence type="ECO:0000256" key="1">
    <source>
        <dbReference type="SAM" id="MobiDB-lite"/>
    </source>
</evidence>
<sequence length="217" mass="26471">MSSRNFAVLDEEIAYMPSRTAEVRKALKKLREIDALKEKTKYTPEELEKLATETYWKNILDPPNTKSSEEAAERKAKQYKRHEEKESKKEAKRLAEEERMRKQNEARLKRDAEEMARKKQRQDEYTQRYAERQRTEEKTRREYEEKMQSELEQYHRETQFKQQYINEFAIAISIYKSPDRAFRKLSLKYHPDKNPENREHAEKIQKILGEIREQYMQ</sequence>
<dbReference type="AlphaFoldDB" id="A0A6C0HHX9"/>
<proteinExistence type="predicted"/>
<feature type="domain" description="J" evidence="2">
    <location>
        <begin position="180"/>
        <end position="207"/>
    </location>
</feature>
<dbReference type="CDD" id="cd06257">
    <property type="entry name" value="DnaJ"/>
    <property type="match status" value="1"/>
</dbReference>
<evidence type="ECO:0000259" key="2">
    <source>
        <dbReference type="Pfam" id="PF00226"/>
    </source>
</evidence>
<name>A0A6C0HHX9_9ZZZZ</name>